<feature type="coiled-coil region" evidence="1">
    <location>
        <begin position="188"/>
        <end position="215"/>
    </location>
</feature>
<evidence type="ECO:0000313" key="2">
    <source>
        <dbReference type="EMBL" id="MBD2198514.1"/>
    </source>
</evidence>
<sequence>MSKNLFLQELAIAIAAKNLNPTVLNPDFLKYTGVIPGDWELGRPPVYANGIAQMIFSNGLSIVAQPNRIVITEAIGTRELQEIQVAQIACQLVDKLPKVDYQSVGINPVGLFMFGSDQQSHQYLCQHLLSPGSWQEFGEEPMQVGLQLAYTFKQSQLILGINQAKIQYPDKTESAVVFSGNYNYPLSANSESEKLQNLKQIMQNWQQDVNNFSQLLEERFLPSVTTVTQQTTSLFPNLASL</sequence>
<comment type="caution">
    <text evidence="2">The sequence shown here is derived from an EMBL/GenBank/DDBJ whole genome shotgun (WGS) entry which is preliminary data.</text>
</comment>
<accession>A0ABR8AFJ2</accession>
<name>A0ABR8AFJ2_9CYAN</name>
<keyword evidence="1" id="KW-0175">Coiled coil</keyword>
<evidence type="ECO:0000256" key="1">
    <source>
        <dbReference type="SAM" id="Coils"/>
    </source>
</evidence>
<gene>
    <name evidence="2" type="ORF">H6G24_24015</name>
</gene>
<dbReference type="Proteomes" id="UP000658514">
    <property type="component" value="Unassembled WGS sequence"/>
</dbReference>
<organism evidence="2 3">
    <name type="scientific">Calothrix parietina FACHB-288</name>
    <dbReference type="NCBI Taxonomy" id="2692896"/>
    <lineage>
        <taxon>Bacteria</taxon>
        <taxon>Bacillati</taxon>
        <taxon>Cyanobacteriota</taxon>
        <taxon>Cyanophyceae</taxon>
        <taxon>Nostocales</taxon>
        <taxon>Calotrichaceae</taxon>
        <taxon>Calothrix</taxon>
    </lineage>
</organism>
<protein>
    <submittedName>
        <fullName evidence="2">Uncharacterized protein</fullName>
    </submittedName>
</protein>
<keyword evidence="3" id="KW-1185">Reference proteome</keyword>
<reference evidence="2 3" key="1">
    <citation type="journal article" date="2020" name="ISME J.">
        <title>Comparative genomics reveals insights into cyanobacterial evolution and habitat adaptation.</title>
        <authorList>
            <person name="Chen M.Y."/>
            <person name="Teng W.K."/>
            <person name="Zhao L."/>
            <person name="Hu C.X."/>
            <person name="Zhou Y.K."/>
            <person name="Han B.P."/>
            <person name="Song L.R."/>
            <person name="Shu W.S."/>
        </authorList>
    </citation>
    <scope>NUCLEOTIDE SEQUENCE [LARGE SCALE GENOMIC DNA]</scope>
    <source>
        <strain evidence="2 3">FACHB-288</strain>
    </source>
</reference>
<evidence type="ECO:0000313" key="3">
    <source>
        <dbReference type="Proteomes" id="UP000658514"/>
    </source>
</evidence>
<dbReference type="RefSeq" id="WP_190546345.1">
    <property type="nucleotide sequence ID" value="NZ_CAWPNO010000076.1"/>
</dbReference>
<proteinExistence type="predicted"/>
<dbReference type="EMBL" id="JACJQH010000042">
    <property type="protein sequence ID" value="MBD2198514.1"/>
    <property type="molecule type" value="Genomic_DNA"/>
</dbReference>